<proteinExistence type="predicted"/>
<sequence length="2152" mass="228644">MSDAIKRRLYEVAEEQGRSPEWVAKVLHVLERQGISLAAFDAAVGDDACADPALLEHLTNGPQFEVFSCKSDGDSHTERILQALAAGNSQGWCSRQPGSAHRKRFEALALLRQMLVLSRQQHGPAGLLSNTAAVEALQELLPMVPMLQLAVDLKLGQNMSSDEDRANGDASSDSTGGGEGGEPLLGRLPPAQRAWILADVAAAVLLHEGSNRHQLPNTMQHCTALMLLLHDLQDPRATPLEPGNPEDDQNSKQQQQQQQEQLEQVAAAWPVIKQQHAMGVAAACGGIGSSSNVSGSTVCSVSGDLSSAAAAGPTAAGTVEQREQKQQQACRQPPQQERELSPAAALLCFLQGQLAASSSNSHISNGANAAAAANAAPQQLLQAQDVQLPTQVAAALAADITSSSSSTSSSSGAAACACLQRCLVSMAAAALQQLEQRGRRLLLHPAFVGRQQAVLQARLLHMLLPLQQAAAAPDASVRVSQKQSTEQQQQQDLASSITQQQGLDPSMQLEVLRRVQDFVSGLADARVEQQQQVLPQLQQQLKALAQALKDDEYQSASSTSTAGDAASANGNSSSAGDAATDGGSQAAAEEAHEVENILCKDQCLNPPRLAELLGCGNLQQLLLAERQQQLEWIHKQAEELGAEVLPAQATEQQRQDYEQLAAELLQEQPLLAEEQMMSELTRRFWVLQLQRMLQQRLEAIAEGHFLLLTSYDWLGLESFAQQPQQQLAFWAACADAEEVRQTADAGPDHSKQHSILRLESESPLLAELARRGFEPPGGWGPPAECSNEQREAAIGRWQQQKLQHMLQRHAGLTEQQATELVDTCMLLRVSLAELEERCTQPWHTAHKALAVLQQHPSAAAVGPDAIPTSGGGSSSSSSSSAEVIPGFQVSCKPVRLAFGDVNYYAGLGWQWGPMCTFGLASLLVRAALSHLPGQQPSSCMPAAAAAAATDAYVVSAAAAAGPQLQAQLLERLELLRLLASLVTHVEENSTKHQRHPLPPPERFQQQSVYVQFQLQQQQQALQHMLEPALDVAPGPAAALASAMSAAWLQHITMCRRLIANLMLPSVPVATQQAAAAALNTVHGLHVVSMLMSHAQQQTPMQEALQQLLQQHCLSWASSSSSSISGGLYADSLWHRSCTAAEASFCGRSLPLQPHQMSRMQVAAATLLLDAVEPQLAALCSAVLAEGLAARRFSINEAELIEQRREGLQQLLGDHQQPAKQWQAVYQQGRGQLEQLVAQLPALAKQLGAIAKTLQSWSGAMQQMLRAAQVLGELVLFVKRSLVGVSGLQGCAAGMPQTAQVSTTGVSGSVDAAHSQVHSMGRSAAAADEAPTTLEDGGSAASAASASAAAQEELLLLQERLSLLLAVSSALCAAAVVKKADDIRRLAGSVANQANEAQGLAATAVVPPAVTGSSLVPVRHQVSQLLDLTYNMCWAISSTQQQLQQRGGPAEGVAIAAAAAGLGLMAGLGLWQVPADAKGCSKGVSASAAADSCGGSSSNDGSDESGSWEADAIAAADKQAQLLELHAVALDPADIQSLIAVLHYLGSPQQATQSKHSSSSSSSSSGLHRSKLLRLMQQHCSWQDTHAVHADDVEEDSSCGLEAVHKRLWRLLLAVKPSVAAALHCSSLPAACRSYEAFEQAVLGWPPQHAADEKQRSSSGGSSSSSKLCSCGKPGLEYSCAVLSADSLHFKGLEGPDFSHPSAPLAAAGVPLVSLKQVKRAVCAEPGCVARELLQLAQQGPPAKLLGDEEMLMLVLEALQRDLLRLPEESRDLAMDMHQMEDEAELQAAHVLRQQYSRALQVSFCKSGSIPGLVRRLLLLEAVQQPVSWSMLAPSLQAAWQQQQHVDLARSAAGSCSSSSDSKFHAICGSWMPQLLRALLQPNDDVQLDDCTGLIADLVARERRAVLNSKRQQQKLGAATAGSAAAANLGAAADRLSLDRYALVCLADPSCRYSLTCWVLAWHAALAQQGGHYDSAASRAAAAEAASDLLGAELLSHIRLTHWYDLLPAPPPAATAAAAVPASVSQQQQQQQPQHGRSGVWWASSSSSRCSLTNQQWLQALEAAEPMRGGLRHTDCDCCGSPLMQQHNKQQLEPNAGLHHCPGCGVALYCISSCAAKDSRSHARHCRLLHRLSVAGGMDQEWTSLTWIRSGPA</sequence>
<reference evidence="3 4" key="1">
    <citation type="submission" date="2016-10" db="EMBL/GenBank/DDBJ databases">
        <authorList>
            <person name="Cai Z."/>
        </authorList>
    </citation>
    <scope>NUCLEOTIDE SEQUENCE [LARGE SCALE GENOMIC DNA]</scope>
</reference>
<gene>
    <name evidence="3" type="ORF">BQ4739_LOCUS11213</name>
</gene>
<keyword evidence="1" id="KW-0175">Coiled coil</keyword>
<feature type="compositionally biased region" description="Low complexity" evidence="2">
    <location>
        <begin position="253"/>
        <end position="264"/>
    </location>
</feature>
<feature type="coiled-coil region" evidence="1">
    <location>
        <begin position="527"/>
        <end position="554"/>
    </location>
</feature>
<organism evidence="3 4">
    <name type="scientific">Tetradesmus obliquus</name>
    <name type="common">Green alga</name>
    <name type="synonym">Acutodesmus obliquus</name>
    <dbReference type="NCBI Taxonomy" id="3088"/>
    <lineage>
        <taxon>Eukaryota</taxon>
        <taxon>Viridiplantae</taxon>
        <taxon>Chlorophyta</taxon>
        <taxon>core chlorophytes</taxon>
        <taxon>Chlorophyceae</taxon>
        <taxon>CS clade</taxon>
        <taxon>Sphaeropleales</taxon>
        <taxon>Scenedesmaceae</taxon>
        <taxon>Tetradesmus</taxon>
    </lineage>
</organism>
<feature type="region of interest" description="Disordered" evidence="2">
    <location>
        <begin position="477"/>
        <end position="500"/>
    </location>
</feature>
<feature type="region of interest" description="Disordered" evidence="2">
    <location>
        <begin position="312"/>
        <end position="336"/>
    </location>
</feature>
<evidence type="ECO:0000256" key="2">
    <source>
        <dbReference type="SAM" id="MobiDB-lite"/>
    </source>
</evidence>
<dbReference type="PANTHER" id="PTHR13491:SF0">
    <property type="entry name" value="ZINC FINGER CCHC DOMAIN-CONTAINING PROTEIN 10"/>
    <property type="match status" value="1"/>
</dbReference>
<evidence type="ECO:0000313" key="4">
    <source>
        <dbReference type="Proteomes" id="UP000256970"/>
    </source>
</evidence>
<keyword evidence="4" id="KW-1185">Reference proteome</keyword>
<accession>A0A383W1Q9</accession>
<dbReference type="InterPro" id="IPR039715">
    <property type="entry name" value="ZCCHC10"/>
</dbReference>
<feature type="region of interest" description="Disordered" evidence="2">
    <location>
        <begin position="2016"/>
        <end position="2041"/>
    </location>
</feature>
<dbReference type="Proteomes" id="UP000256970">
    <property type="component" value="Unassembled WGS sequence"/>
</dbReference>
<dbReference type="EMBL" id="FNXT01001024">
    <property type="protein sequence ID" value="SZX71069.1"/>
    <property type="molecule type" value="Genomic_DNA"/>
</dbReference>
<protein>
    <submittedName>
        <fullName evidence="3">Uncharacterized protein</fullName>
    </submittedName>
</protein>
<feature type="compositionally biased region" description="Low complexity" evidence="2">
    <location>
        <begin position="2016"/>
        <end position="2033"/>
    </location>
</feature>
<feature type="region of interest" description="Disordered" evidence="2">
    <location>
        <begin position="555"/>
        <end position="588"/>
    </location>
</feature>
<evidence type="ECO:0000313" key="3">
    <source>
        <dbReference type="EMBL" id="SZX71069.1"/>
    </source>
</evidence>
<feature type="compositionally biased region" description="Low complexity" evidence="2">
    <location>
        <begin position="326"/>
        <end position="335"/>
    </location>
</feature>
<feature type="region of interest" description="Disordered" evidence="2">
    <location>
        <begin position="160"/>
        <end position="186"/>
    </location>
</feature>
<dbReference type="PANTHER" id="PTHR13491">
    <property type="entry name" value="ZCCHC10 PROTEIN"/>
    <property type="match status" value="1"/>
</dbReference>
<evidence type="ECO:0000256" key="1">
    <source>
        <dbReference type="SAM" id="Coils"/>
    </source>
</evidence>
<feature type="region of interest" description="Disordered" evidence="2">
    <location>
        <begin position="235"/>
        <end position="264"/>
    </location>
</feature>
<feature type="region of interest" description="Disordered" evidence="2">
    <location>
        <begin position="1317"/>
        <end position="1338"/>
    </location>
</feature>
<name>A0A383W1Q9_TETOB</name>